<name>A0A4V6N5S1_9SPHI</name>
<feature type="domain" description="Tail specific protease" evidence="2">
    <location>
        <begin position="242"/>
        <end position="446"/>
    </location>
</feature>
<dbReference type="Gene3D" id="2.30.42.10">
    <property type="match status" value="1"/>
</dbReference>
<dbReference type="Gene3D" id="3.90.226.10">
    <property type="entry name" value="2-enoyl-CoA Hydratase, Chain A, domain 1"/>
    <property type="match status" value="1"/>
</dbReference>
<dbReference type="PANTHER" id="PTHR32060">
    <property type="entry name" value="TAIL-SPECIFIC PROTEASE"/>
    <property type="match status" value="1"/>
</dbReference>
<dbReference type="EMBL" id="SJSK01000002">
    <property type="protein sequence ID" value="TCC91876.1"/>
    <property type="molecule type" value="Genomic_DNA"/>
</dbReference>
<gene>
    <name evidence="4" type="ORF">EZ428_09000</name>
</gene>
<feature type="chain" id="PRO_5020978588" evidence="1">
    <location>
        <begin position="19"/>
        <end position="526"/>
    </location>
</feature>
<keyword evidence="5" id="KW-1185">Reference proteome</keyword>
<dbReference type="Pfam" id="PF03572">
    <property type="entry name" value="Peptidase_S41"/>
    <property type="match status" value="1"/>
</dbReference>
<dbReference type="InterPro" id="IPR029045">
    <property type="entry name" value="ClpP/crotonase-like_dom_sf"/>
</dbReference>
<dbReference type="PANTHER" id="PTHR32060:SF30">
    <property type="entry name" value="CARBOXY-TERMINAL PROCESSING PROTEASE CTPA"/>
    <property type="match status" value="1"/>
</dbReference>
<evidence type="ECO:0000313" key="5">
    <source>
        <dbReference type="Proteomes" id="UP000292884"/>
    </source>
</evidence>
<dbReference type="GO" id="GO:0004175">
    <property type="term" value="F:endopeptidase activity"/>
    <property type="evidence" value="ECO:0007669"/>
    <property type="project" value="TreeGrafter"/>
</dbReference>
<dbReference type="Gene3D" id="3.30.750.170">
    <property type="match status" value="1"/>
</dbReference>
<dbReference type="GO" id="GO:0007165">
    <property type="term" value="P:signal transduction"/>
    <property type="evidence" value="ECO:0007669"/>
    <property type="project" value="TreeGrafter"/>
</dbReference>
<evidence type="ECO:0000259" key="3">
    <source>
        <dbReference type="Pfam" id="PF17820"/>
    </source>
</evidence>
<dbReference type="AlphaFoldDB" id="A0A4V6N5S1"/>
<comment type="caution">
    <text evidence="4">The sequence shown here is derived from an EMBL/GenBank/DDBJ whole genome shotgun (WGS) entry which is preliminary data.</text>
</comment>
<evidence type="ECO:0000259" key="2">
    <source>
        <dbReference type="Pfam" id="PF03572"/>
    </source>
</evidence>
<dbReference type="InterPro" id="IPR036034">
    <property type="entry name" value="PDZ_sf"/>
</dbReference>
<keyword evidence="1" id="KW-0732">Signal</keyword>
<dbReference type="InterPro" id="IPR041489">
    <property type="entry name" value="PDZ_6"/>
</dbReference>
<sequence length="526" mass="57154">MKINKLFALLAISIFTLAACKKAKITPTPPVVVPPVITATRAELSKDSIFLYAKQIYLWNDKLPTYEVFNPRKYTTNTSELDNYDQELFEITKYSNPYEYKTGGTSSKYSYIFDKANKNASASLKTTASVDLEGNGNDLGIRFGFYGTDASFTTYVSAVYQNSPADKAGITRGYVITKINGVTVGTNFSTNLNFLNTSLAGTTISLEGLKNDGTSFSTTLLKSLFKSSPIYKTKILTAGTKKVGYLAYARFSNAENSIAELETAFTSFAAGGVTDLIIDLRYNGGGYVSTAQHLINLIAPSTATGTMFTEYYNATMQAGNATILANQPLLDANDKVQYRNGKMITYADVDYSVAGNTELFSKKGSLTTVNNIVFIVSGSTASASELVINSLKPHMTVQLVGLTTYGKPVGFFPITIENKYDVYYSLFETKNSLGQGGYYDGLIPDIANRAPEVPAGTIMYDFGNPNDNYLKMALGLIAPGVTVTSQARTMTAKQQELASPSSAVINTDLSDHEFKGMIDTKHKIKE</sequence>
<evidence type="ECO:0000313" key="4">
    <source>
        <dbReference type="EMBL" id="TCC91876.1"/>
    </source>
</evidence>
<accession>A0A4V6N5S1</accession>
<dbReference type="SUPFAM" id="SSF50156">
    <property type="entry name" value="PDZ domain-like"/>
    <property type="match status" value="1"/>
</dbReference>
<evidence type="ECO:0000256" key="1">
    <source>
        <dbReference type="SAM" id="SignalP"/>
    </source>
</evidence>
<dbReference type="GO" id="GO:0030288">
    <property type="term" value="C:outer membrane-bounded periplasmic space"/>
    <property type="evidence" value="ECO:0007669"/>
    <property type="project" value="TreeGrafter"/>
</dbReference>
<dbReference type="Pfam" id="PF17820">
    <property type="entry name" value="PDZ_6"/>
    <property type="match status" value="1"/>
</dbReference>
<dbReference type="PROSITE" id="PS51257">
    <property type="entry name" value="PROKAR_LIPOPROTEIN"/>
    <property type="match status" value="1"/>
</dbReference>
<reference evidence="4 5" key="1">
    <citation type="submission" date="2019-02" db="EMBL/GenBank/DDBJ databases">
        <title>Pedobacter sp. RP-1-13 sp. nov., isolated from Arctic soil.</title>
        <authorList>
            <person name="Dahal R.H."/>
        </authorList>
    </citation>
    <scope>NUCLEOTIDE SEQUENCE [LARGE SCALE GENOMIC DNA]</scope>
    <source>
        <strain evidence="4 5">RP-1-13</strain>
    </source>
</reference>
<organism evidence="4 5">
    <name type="scientific">Pedobacter frigiditerrae</name>
    <dbReference type="NCBI Taxonomy" id="2530452"/>
    <lineage>
        <taxon>Bacteria</taxon>
        <taxon>Pseudomonadati</taxon>
        <taxon>Bacteroidota</taxon>
        <taxon>Sphingobacteriia</taxon>
        <taxon>Sphingobacteriales</taxon>
        <taxon>Sphingobacteriaceae</taxon>
        <taxon>Pedobacter</taxon>
    </lineage>
</organism>
<dbReference type="GO" id="GO:0008236">
    <property type="term" value="F:serine-type peptidase activity"/>
    <property type="evidence" value="ECO:0007669"/>
    <property type="project" value="InterPro"/>
</dbReference>
<dbReference type="RefSeq" id="WP_131552816.1">
    <property type="nucleotide sequence ID" value="NZ_SJSK01000002.1"/>
</dbReference>
<feature type="domain" description="PDZ" evidence="3">
    <location>
        <begin position="155"/>
        <end position="186"/>
    </location>
</feature>
<protein>
    <submittedName>
        <fullName evidence="4">PDZ domain-containing protein</fullName>
    </submittedName>
</protein>
<dbReference type="InterPro" id="IPR005151">
    <property type="entry name" value="Tail-specific_protease"/>
</dbReference>
<dbReference type="Proteomes" id="UP000292884">
    <property type="component" value="Unassembled WGS sequence"/>
</dbReference>
<proteinExistence type="predicted"/>
<dbReference type="CDD" id="cd07561">
    <property type="entry name" value="Peptidase_S41_CPP_like"/>
    <property type="match status" value="1"/>
</dbReference>
<feature type="signal peptide" evidence="1">
    <location>
        <begin position="1"/>
        <end position="18"/>
    </location>
</feature>
<dbReference type="SUPFAM" id="SSF52096">
    <property type="entry name" value="ClpP/crotonase"/>
    <property type="match status" value="1"/>
</dbReference>
<dbReference type="OrthoDB" id="7168509at2"/>
<dbReference type="GO" id="GO:0006508">
    <property type="term" value="P:proteolysis"/>
    <property type="evidence" value="ECO:0007669"/>
    <property type="project" value="InterPro"/>
</dbReference>